<feature type="chain" id="PRO_5006712551" evidence="1">
    <location>
        <begin position="30"/>
        <end position="170"/>
    </location>
</feature>
<accession>A0A0U1P6Q1</accession>
<evidence type="ECO:0000256" key="1">
    <source>
        <dbReference type="SAM" id="SignalP"/>
    </source>
</evidence>
<sequence length="170" mass="18806">MNTINKTMDKTIKLITLGVLFSQSMAVNAATEVNPEHKGRNDYFAKSYQPLCAIPTKVIATASTLDAASQQEFILDKQLGFDTKLNAKGETYIQLAIKEWDEKFIVGVTPKVQVTMAGADVLGADIVNLQCEKQNQYLTHLNTHEWGSYTLKLTGKPNEAVKVQIITTDL</sequence>
<dbReference type="Proteomes" id="UP000030675">
    <property type="component" value="Unassembled WGS sequence"/>
</dbReference>
<dbReference type="EMBL" id="DF196819">
    <property type="protein sequence ID" value="GAD30044.1"/>
    <property type="molecule type" value="Genomic_DNA"/>
</dbReference>
<dbReference type="RefSeq" id="WP_023932596.1">
    <property type="nucleotide sequence ID" value="NZ_DF196819.1"/>
</dbReference>
<keyword evidence="1" id="KW-0732">Signal</keyword>
<dbReference type="eggNOG" id="ENOG50348MH">
    <property type="taxonomic scope" value="Bacteria"/>
</dbReference>
<dbReference type="AlphaFoldDB" id="A0A0U1P6Q1"/>
<name>A0A0U1P6Q1_PHOLE</name>
<dbReference type="HOGENOM" id="CLU_133786_0_0_6"/>
<protein>
    <submittedName>
        <fullName evidence="2">Uncharacterized protein</fullName>
    </submittedName>
</protein>
<gene>
    <name evidence="2" type="ORF">PLEI_1699</name>
</gene>
<organism evidence="2 3">
    <name type="scientific">Photobacterium leiognathi lrivu.4.1</name>
    <dbReference type="NCBI Taxonomy" id="1248232"/>
    <lineage>
        <taxon>Bacteria</taxon>
        <taxon>Pseudomonadati</taxon>
        <taxon>Pseudomonadota</taxon>
        <taxon>Gammaproteobacteria</taxon>
        <taxon>Vibrionales</taxon>
        <taxon>Vibrionaceae</taxon>
        <taxon>Photobacterium</taxon>
    </lineage>
</organism>
<evidence type="ECO:0000313" key="2">
    <source>
        <dbReference type="EMBL" id="GAD30044.1"/>
    </source>
</evidence>
<feature type="signal peptide" evidence="1">
    <location>
        <begin position="1"/>
        <end position="29"/>
    </location>
</feature>
<evidence type="ECO:0000313" key="3">
    <source>
        <dbReference type="Proteomes" id="UP000030675"/>
    </source>
</evidence>
<proteinExistence type="predicted"/>
<reference evidence="3" key="1">
    <citation type="submission" date="2012-12" db="EMBL/GenBank/DDBJ databases">
        <title>Genome Sequence of Photobacterium leiognathi lrivu.4.1.</title>
        <authorList>
            <person name="Urbanczyk H."/>
            <person name="Ogura Y."/>
            <person name="Hayashi T."/>
            <person name="Dunlap P.V."/>
        </authorList>
    </citation>
    <scope>NUCLEOTIDE SEQUENCE [LARGE SCALE GENOMIC DNA]</scope>
    <source>
        <strain evidence="3">lrivu.4.1</strain>
    </source>
</reference>